<dbReference type="FunFam" id="1.10.132.30:FF:000001">
    <property type="entry name" value="DNA-directed RNA polymerase subunit"/>
    <property type="match status" value="1"/>
</dbReference>
<dbReference type="OrthoDB" id="270392at2759"/>
<gene>
    <name evidence="10" type="ORF">L596_021197</name>
</gene>
<dbReference type="GO" id="GO:0000428">
    <property type="term" value="C:DNA-directed RNA polymerase complex"/>
    <property type="evidence" value="ECO:0007669"/>
    <property type="project" value="UniProtKB-KW"/>
</dbReference>
<evidence type="ECO:0000256" key="8">
    <source>
        <dbReference type="SAM" id="MobiDB-lite"/>
    </source>
</evidence>
<dbReference type="SUPFAM" id="SSF64484">
    <property type="entry name" value="beta and beta-prime subunits of DNA dependent RNA-polymerase"/>
    <property type="match status" value="1"/>
</dbReference>
<evidence type="ECO:0000256" key="3">
    <source>
        <dbReference type="ARBA" id="ARBA00022679"/>
    </source>
</evidence>
<reference evidence="10 11" key="2">
    <citation type="journal article" date="2019" name="G3 (Bethesda)">
        <title>Hybrid Assembly of the Genome of the Entomopathogenic Nematode Steinernema carpocapsae Identifies the X-Chromosome.</title>
        <authorList>
            <person name="Serra L."/>
            <person name="Macchietto M."/>
            <person name="Macias-Munoz A."/>
            <person name="McGill C.J."/>
            <person name="Rodriguez I.M."/>
            <person name="Rodriguez B."/>
            <person name="Murad R."/>
            <person name="Mortazavi A."/>
        </authorList>
    </citation>
    <scope>NUCLEOTIDE SEQUENCE [LARGE SCALE GENOMIC DNA]</scope>
    <source>
        <strain evidence="10 11">ALL</strain>
    </source>
</reference>
<evidence type="ECO:0000256" key="7">
    <source>
        <dbReference type="ARBA" id="ARBA00023163"/>
    </source>
</evidence>
<keyword evidence="7" id="KW-0804">Transcription</keyword>
<keyword evidence="6" id="KW-0862">Zinc</keyword>
<feature type="region of interest" description="Disordered" evidence="8">
    <location>
        <begin position="148"/>
        <end position="182"/>
    </location>
</feature>
<comment type="caution">
    <text evidence="10">The sequence shown here is derived from an EMBL/GenBank/DDBJ whole genome shotgun (WGS) entry which is preliminary data.</text>
</comment>
<dbReference type="GO" id="GO:0003899">
    <property type="term" value="F:DNA-directed RNA polymerase activity"/>
    <property type="evidence" value="ECO:0007669"/>
    <property type="project" value="UniProtKB-EC"/>
</dbReference>
<evidence type="ECO:0000256" key="5">
    <source>
        <dbReference type="ARBA" id="ARBA00022723"/>
    </source>
</evidence>
<dbReference type="GO" id="GO:0003677">
    <property type="term" value="F:DNA binding"/>
    <property type="evidence" value="ECO:0007669"/>
    <property type="project" value="InterPro"/>
</dbReference>
<evidence type="ECO:0000256" key="6">
    <source>
        <dbReference type="ARBA" id="ARBA00022833"/>
    </source>
</evidence>
<evidence type="ECO:0000313" key="11">
    <source>
        <dbReference type="Proteomes" id="UP000298663"/>
    </source>
</evidence>
<keyword evidence="4" id="KW-0548">Nucleotidyltransferase</keyword>
<keyword evidence="11" id="KW-1185">Reference proteome</keyword>
<organism evidence="10 11">
    <name type="scientific">Steinernema carpocapsae</name>
    <name type="common">Entomopathogenic nematode</name>
    <dbReference type="NCBI Taxonomy" id="34508"/>
    <lineage>
        <taxon>Eukaryota</taxon>
        <taxon>Metazoa</taxon>
        <taxon>Ecdysozoa</taxon>
        <taxon>Nematoda</taxon>
        <taxon>Chromadorea</taxon>
        <taxon>Rhabditida</taxon>
        <taxon>Tylenchina</taxon>
        <taxon>Panagrolaimomorpha</taxon>
        <taxon>Strongyloidoidea</taxon>
        <taxon>Steinernematidae</taxon>
        <taxon>Steinernema</taxon>
    </lineage>
</organism>
<dbReference type="InterPro" id="IPR038120">
    <property type="entry name" value="Rpb1_funnel_sf"/>
</dbReference>
<dbReference type="GO" id="GO:0046872">
    <property type="term" value="F:metal ion binding"/>
    <property type="evidence" value="ECO:0007669"/>
    <property type="project" value="UniProtKB-KW"/>
</dbReference>
<dbReference type="InterPro" id="IPR007083">
    <property type="entry name" value="RNA_pol_Rpb1_4"/>
</dbReference>
<keyword evidence="2" id="KW-0240">DNA-directed RNA polymerase</keyword>
<accession>A0A4U5MVW3</accession>
<keyword evidence="3" id="KW-0808">Transferase</keyword>
<dbReference type="InterPro" id="IPR015700">
    <property type="entry name" value="RPC1"/>
</dbReference>
<evidence type="ECO:0000259" key="9">
    <source>
        <dbReference type="Pfam" id="PF05000"/>
    </source>
</evidence>
<keyword evidence="5" id="KW-0479">Metal-binding</keyword>
<evidence type="ECO:0000313" key="10">
    <source>
        <dbReference type="EMBL" id="TKR73960.1"/>
    </source>
</evidence>
<name>A0A4U5MVW3_STECR</name>
<feature type="compositionally biased region" description="Basic and acidic residues" evidence="8">
    <location>
        <begin position="155"/>
        <end position="167"/>
    </location>
</feature>
<dbReference type="EC" id="2.7.7.6" evidence="1"/>
<dbReference type="Pfam" id="PF05000">
    <property type="entry name" value="RNA_pol_Rpb1_4"/>
    <property type="match status" value="1"/>
</dbReference>
<feature type="domain" description="RNA polymerase Rpb1" evidence="9">
    <location>
        <begin position="66"/>
        <end position="163"/>
    </location>
</feature>
<reference evidence="10 11" key="1">
    <citation type="journal article" date="2015" name="Genome Biol.">
        <title>Comparative genomics of Steinernema reveals deeply conserved gene regulatory networks.</title>
        <authorList>
            <person name="Dillman A.R."/>
            <person name="Macchietto M."/>
            <person name="Porter C.F."/>
            <person name="Rogers A."/>
            <person name="Williams B."/>
            <person name="Antoshechkin I."/>
            <person name="Lee M.M."/>
            <person name="Goodwin Z."/>
            <person name="Lu X."/>
            <person name="Lewis E.E."/>
            <person name="Goodrich-Blair H."/>
            <person name="Stock S.P."/>
            <person name="Adams B.J."/>
            <person name="Sternberg P.W."/>
            <person name="Mortazavi A."/>
        </authorList>
    </citation>
    <scope>NUCLEOTIDE SEQUENCE [LARGE SCALE GENOMIC DNA]</scope>
    <source>
        <strain evidence="10 11">ALL</strain>
    </source>
</reference>
<dbReference type="EMBL" id="AZBU02000006">
    <property type="protein sequence ID" value="TKR73960.1"/>
    <property type="molecule type" value="Genomic_DNA"/>
</dbReference>
<evidence type="ECO:0000256" key="1">
    <source>
        <dbReference type="ARBA" id="ARBA00012418"/>
    </source>
</evidence>
<dbReference type="Gene3D" id="1.10.132.30">
    <property type="match status" value="1"/>
</dbReference>
<dbReference type="Proteomes" id="UP000298663">
    <property type="component" value="Unassembled WGS sequence"/>
</dbReference>
<dbReference type="PANTHER" id="PTHR48446:SF1">
    <property type="entry name" value="DNA-DIRECTED RNA POLYMERASE SUBUNIT BETA' N-TERMINAL SECTION"/>
    <property type="match status" value="1"/>
</dbReference>
<protein>
    <recommendedName>
        <fullName evidence="1">DNA-directed RNA polymerase</fullName>
        <ecNumber evidence="1">2.7.7.6</ecNumber>
    </recommendedName>
</protein>
<evidence type="ECO:0000256" key="4">
    <source>
        <dbReference type="ARBA" id="ARBA00022695"/>
    </source>
</evidence>
<dbReference type="AlphaFoldDB" id="A0A4U5MVW3"/>
<dbReference type="GO" id="GO:0006351">
    <property type="term" value="P:DNA-templated transcription"/>
    <property type="evidence" value="ECO:0007669"/>
    <property type="project" value="InterPro"/>
</dbReference>
<sequence>MRDFGEDAAVEAMWRLGRVAPVYLSNRGFSIGIGDVRPGAQLLKEKGELLDKGYAKCREFISSLAEGRLKAQPGCSEDETLEALILRELSMIRDHAGQVCLRNLSKHNAPLTMAICGSKGSFINISQMIACVGQQAISGHRPPDGFEQRSLPHFLKGEKTPKRKDSSRTASIPALPPRNSSSTPWEVAKVLWIPPLKLPKLVTCSVVWSSASKICAATTTGPYERATEKSWNSSLEKTAWIPR</sequence>
<dbReference type="PANTHER" id="PTHR48446">
    <property type="entry name" value="DNA-DIRECTED RNA POLYMERASE SUBUNIT BETA' N-TERMINAL SECTION"/>
    <property type="match status" value="1"/>
</dbReference>
<proteinExistence type="predicted"/>
<dbReference type="STRING" id="34508.A0A4U5MVW3"/>
<evidence type="ECO:0000256" key="2">
    <source>
        <dbReference type="ARBA" id="ARBA00022478"/>
    </source>
</evidence>